<dbReference type="SUPFAM" id="SSF111126">
    <property type="entry name" value="Ligand-binding domain in the NO signalling and Golgi transport"/>
    <property type="match status" value="1"/>
</dbReference>
<dbReference type="PANTHER" id="PTHR45655">
    <property type="entry name" value="GUANYLATE CYCLASE SOLUBLE SUBUNIT BETA-2"/>
    <property type="match status" value="1"/>
</dbReference>
<evidence type="ECO:0000259" key="2">
    <source>
        <dbReference type="Pfam" id="PF07700"/>
    </source>
</evidence>
<dbReference type="PANTHER" id="PTHR45655:SF13">
    <property type="entry name" value="SOLUBLE GUANYLATE CYCLASE GCY-32-RELATED"/>
    <property type="match status" value="1"/>
</dbReference>
<reference evidence="3" key="1">
    <citation type="submission" date="2021-02" db="EMBL/GenBank/DDBJ databases">
        <authorList>
            <person name="Dougan E. K."/>
            <person name="Rhodes N."/>
            <person name="Thang M."/>
            <person name="Chan C."/>
        </authorList>
    </citation>
    <scope>NUCLEOTIDE SEQUENCE</scope>
</reference>
<accession>A0A813HD69</accession>
<dbReference type="Gene3D" id="3.90.1520.10">
    <property type="entry name" value="H-NOX domain"/>
    <property type="match status" value="1"/>
</dbReference>
<dbReference type="Proteomes" id="UP000654075">
    <property type="component" value="Unassembled WGS sequence"/>
</dbReference>
<comment type="caution">
    <text evidence="3">The sequence shown here is derived from an EMBL/GenBank/DDBJ whole genome shotgun (WGS) entry which is preliminary data.</text>
</comment>
<dbReference type="EMBL" id="CAJNNV010031324">
    <property type="protein sequence ID" value="CAE8635625.1"/>
    <property type="molecule type" value="Genomic_DNA"/>
</dbReference>
<feature type="domain" description="Heme NO-binding" evidence="2">
    <location>
        <begin position="2"/>
        <end position="170"/>
    </location>
</feature>
<dbReference type="InterPro" id="IPR011644">
    <property type="entry name" value="Heme_NO-bd"/>
</dbReference>
<dbReference type="InterPro" id="IPR024096">
    <property type="entry name" value="NO_sig/Golgi_transp_ligand-bd"/>
</dbReference>
<evidence type="ECO:0000313" key="4">
    <source>
        <dbReference type="Proteomes" id="UP000654075"/>
    </source>
</evidence>
<dbReference type="Pfam" id="PF07700">
    <property type="entry name" value="HNOB"/>
    <property type="match status" value="1"/>
</dbReference>
<sequence length="730" mass="80519">MHGLIHIIFKGFVVDTFGQDAWQEIMRKAGVEDDSTILKMQQYDDSLTFAAIQIGSEVAGAPMDAALELFGAYFVQFAAGNGFLSLLKSLGSNLAELLSNLNILHHNIERDFTSAVFPLFEVQAASQPSAKGDHTFILQYGSSRPGLFPLLRGALKKTADLLFDAELEIRELAPTAADPAALPWARTTTPTEAQVSMEMELTVRPRSVAQQASSQEPPRNGHGTFYHSSAHPKTTTPTPTTTPPSQNSPGSNNKNNNNNSNNSSNNNSNNNRNNNNNNSYSFFDLHSALASIWACNSAACKDSTQSSTQLEVVEAEPDWFSRSSAHLEVVEPEPNWFSKVAASCKEKHAAVDKVCAAYQNLDDATHPYFKLSAKDRVKVGVSLFRGVVAGQIAAPWTDQTELAQATEFWAAYEKLDSFYAQSRDWLQPGVVGTFPRKEGKIRFLSQSWGLPTGWDQVMGPNSSYSQAKAAEICCVAKDIASRELGDVSRWREVGFWLDKCCIPQGDKVLMSWCVNLLEEFIVFSDGLIVLVPWTYFTRLWCVYEWVCFLLVHDPMDIEICADPFIRDSTMALYISCISNFKLESCQCFHEPDRAILLAKVDLYYKSRAAFERFLKFTSIALFARCAASRRSGKAAAALKPWSDLASGSGFSELTGKLQLMAELLPGWRLEAVAGAKGGATHDVQSMVARKVDDWFRAEMVPLILAERSQAAAEKGLAYIKDLRGAAGLPH</sequence>
<dbReference type="AlphaFoldDB" id="A0A813HD69"/>
<evidence type="ECO:0000256" key="1">
    <source>
        <dbReference type="SAM" id="MobiDB-lite"/>
    </source>
</evidence>
<gene>
    <name evidence="3" type="ORF">PGLA1383_LOCUS51220</name>
</gene>
<evidence type="ECO:0000313" key="3">
    <source>
        <dbReference type="EMBL" id="CAE8635625.1"/>
    </source>
</evidence>
<dbReference type="OMA" id="IESCCAG"/>
<proteinExistence type="predicted"/>
<dbReference type="GO" id="GO:0020037">
    <property type="term" value="F:heme binding"/>
    <property type="evidence" value="ECO:0007669"/>
    <property type="project" value="InterPro"/>
</dbReference>
<feature type="compositionally biased region" description="Polar residues" evidence="1">
    <location>
        <begin position="208"/>
        <end position="217"/>
    </location>
</feature>
<keyword evidence="4" id="KW-1185">Reference proteome</keyword>
<dbReference type="InterPro" id="IPR038158">
    <property type="entry name" value="H-NOX_domain_sf"/>
</dbReference>
<dbReference type="OrthoDB" id="407100at2759"/>
<organism evidence="3 4">
    <name type="scientific">Polarella glacialis</name>
    <name type="common">Dinoflagellate</name>
    <dbReference type="NCBI Taxonomy" id="89957"/>
    <lineage>
        <taxon>Eukaryota</taxon>
        <taxon>Sar</taxon>
        <taxon>Alveolata</taxon>
        <taxon>Dinophyceae</taxon>
        <taxon>Suessiales</taxon>
        <taxon>Suessiaceae</taxon>
        <taxon>Polarella</taxon>
    </lineage>
</organism>
<feature type="region of interest" description="Disordered" evidence="1">
    <location>
        <begin position="203"/>
        <end position="277"/>
    </location>
</feature>
<protein>
    <recommendedName>
        <fullName evidence="2">Heme NO-binding domain-containing protein</fullName>
    </recommendedName>
</protein>
<name>A0A813HD69_POLGL</name>
<feature type="compositionally biased region" description="Low complexity" evidence="1">
    <location>
        <begin position="234"/>
        <end position="277"/>
    </location>
</feature>